<keyword evidence="3" id="KW-1185">Reference proteome</keyword>
<keyword evidence="1" id="KW-0812">Transmembrane</keyword>
<dbReference type="STRING" id="326442.PSHAb0476"/>
<accession>Q3ICE1</accession>
<evidence type="ECO:0000256" key="1">
    <source>
        <dbReference type="SAM" id="Phobius"/>
    </source>
</evidence>
<gene>
    <name evidence="2" type="ordered locus">PSHAb0476</name>
</gene>
<dbReference type="AlphaFoldDB" id="Q3ICE1"/>
<name>Q3ICE1_PSET1</name>
<dbReference type="Proteomes" id="UP000006843">
    <property type="component" value="Chromosome II"/>
</dbReference>
<dbReference type="KEGG" id="pha:PSHAb0476"/>
<evidence type="ECO:0000313" key="2">
    <source>
        <dbReference type="EMBL" id="CAI89513.1"/>
    </source>
</evidence>
<evidence type="ECO:0000313" key="3">
    <source>
        <dbReference type="Proteomes" id="UP000006843"/>
    </source>
</evidence>
<keyword evidence="1" id="KW-1133">Transmembrane helix</keyword>
<proteinExistence type="predicted"/>
<reference evidence="2 3" key="1">
    <citation type="journal article" date="2005" name="Genome Res.">
        <title>Coping with cold: the genome of the versatile marine Antarctica bacterium Pseudoalteromonas haloplanktis TAC125.</title>
        <authorList>
            <person name="Medigue C."/>
            <person name="Krin E."/>
            <person name="Pascal G."/>
            <person name="Barbe V."/>
            <person name="Bernsel A."/>
            <person name="Bertin P."/>
            <person name="Cheung F."/>
            <person name="Cruveiller S."/>
            <person name="Damico S."/>
            <person name="Duilio A."/>
            <person name="Fang G."/>
            <person name="Feller G."/>
            <person name="Mangenot S."/>
            <person name="Marino G."/>
            <person name="Nilsson J."/>
            <person name="Parilli E."/>
            <person name="Rocha E."/>
            <person name="Rouy Z."/>
            <person name="Sekowska A."/>
            <person name="Tutino M.L."/>
            <person name="Vallenet D."/>
            <person name="von Heijne G."/>
            <person name="Danchin A."/>
        </authorList>
    </citation>
    <scope>NUCLEOTIDE SEQUENCE [LARGE SCALE GENOMIC DNA]</scope>
    <source>
        <strain evidence="3">TAC 125</strain>
    </source>
</reference>
<feature type="transmembrane region" description="Helical" evidence="1">
    <location>
        <begin position="6"/>
        <end position="24"/>
    </location>
</feature>
<dbReference type="HOGENOM" id="CLU_2719234_0_0_6"/>
<sequence>MESLKIGLLISASIIILIGYLRIITDEKGKINLNNYRLTRGILLVCKGIYTGTCDLIAGETSKNMNLHVLFI</sequence>
<keyword evidence="1" id="KW-0472">Membrane</keyword>
<dbReference type="EMBL" id="CR954247">
    <property type="protein sequence ID" value="CAI89513.1"/>
    <property type="molecule type" value="Genomic_DNA"/>
</dbReference>
<organism evidence="2 3">
    <name type="scientific">Pseudoalteromonas translucida (strain TAC 125)</name>
    <dbReference type="NCBI Taxonomy" id="326442"/>
    <lineage>
        <taxon>Bacteria</taxon>
        <taxon>Pseudomonadati</taxon>
        <taxon>Pseudomonadota</taxon>
        <taxon>Gammaproteobacteria</taxon>
        <taxon>Alteromonadales</taxon>
        <taxon>Pseudoalteromonadaceae</taxon>
        <taxon>Pseudoalteromonas</taxon>
    </lineage>
</organism>
<dbReference type="BioCyc" id="PHAL326442:PSHA_RS17130-MONOMER"/>
<protein>
    <submittedName>
        <fullName evidence="2">MetJ regulator of methionine regulon</fullName>
    </submittedName>
</protein>